<accession>A0A026WL44</accession>
<dbReference type="InterPro" id="IPR036397">
    <property type="entry name" value="RNaseH_sf"/>
</dbReference>
<protein>
    <recommendedName>
        <fullName evidence="3">Transposable element Tc3 transposase</fullName>
    </recommendedName>
</protein>
<dbReference type="EMBL" id="KK107157">
    <property type="protein sequence ID" value="EZA56777.1"/>
    <property type="molecule type" value="Genomic_DNA"/>
</dbReference>
<dbReference type="Proteomes" id="UP000053097">
    <property type="component" value="Unassembled WGS sequence"/>
</dbReference>
<name>A0A026WL44_OOCBI</name>
<reference evidence="1 2" key="1">
    <citation type="journal article" date="2014" name="Curr. Biol.">
        <title>The genome of the clonal raider ant Cerapachys biroi.</title>
        <authorList>
            <person name="Oxley P.R."/>
            <person name="Ji L."/>
            <person name="Fetter-Pruneda I."/>
            <person name="McKenzie S.K."/>
            <person name="Li C."/>
            <person name="Hu H."/>
            <person name="Zhang G."/>
            <person name="Kronauer D.J."/>
        </authorList>
    </citation>
    <scope>NUCLEOTIDE SEQUENCE [LARGE SCALE GENOMIC DNA]</scope>
</reference>
<dbReference type="GO" id="GO:0003676">
    <property type="term" value="F:nucleic acid binding"/>
    <property type="evidence" value="ECO:0007669"/>
    <property type="project" value="InterPro"/>
</dbReference>
<dbReference type="PANTHER" id="PTHR47326:SF1">
    <property type="entry name" value="HTH PSQ-TYPE DOMAIN-CONTAINING PROTEIN"/>
    <property type="match status" value="1"/>
</dbReference>
<gene>
    <name evidence="1" type="ORF">X777_03215</name>
</gene>
<evidence type="ECO:0000313" key="2">
    <source>
        <dbReference type="Proteomes" id="UP000053097"/>
    </source>
</evidence>
<sequence length="113" mass="13463">MFSDEAAFENDGEINRHNCHYYSQNNPHWVRHVDRQHRWKVNVWSGILDSHIIGPFFFNGNVTGERYLNMLQNELPQMLGVVNPNVVQRMWLQQDGAPPHFAHIVKNFFERYI</sequence>
<dbReference type="STRING" id="2015173.A0A026WL44"/>
<dbReference type="Gene3D" id="3.30.420.10">
    <property type="entry name" value="Ribonuclease H-like superfamily/Ribonuclease H"/>
    <property type="match status" value="1"/>
</dbReference>
<dbReference type="AlphaFoldDB" id="A0A026WL44"/>
<evidence type="ECO:0008006" key="3">
    <source>
        <dbReference type="Google" id="ProtNLM"/>
    </source>
</evidence>
<evidence type="ECO:0000313" key="1">
    <source>
        <dbReference type="EMBL" id="EZA56777.1"/>
    </source>
</evidence>
<organism evidence="1 2">
    <name type="scientific">Ooceraea biroi</name>
    <name type="common">Clonal raider ant</name>
    <name type="synonym">Cerapachys biroi</name>
    <dbReference type="NCBI Taxonomy" id="2015173"/>
    <lineage>
        <taxon>Eukaryota</taxon>
        <taxon>Metazoa</taxon>
        <taxon>Ecdysozoa</taxon>
        <taxon>Arthropoda</taxon>
        <taxon>Hexapoda</taxon>
        <taxon>Insecta</taxon>
        <taxon>Pterygota</taxon>
        <taxon>Neoptera</taxon>
        <taxon>Endopterygota</taxon>
        <taxon>Hymenoptera</taxon>
        <taxon>Apocrita</taxon>
        <taxon>Aculeata</taxon>
        <taxon>Formicoidea</taxon>
        <taxon>Formicidae</taxon>
        <taxon>Dorylinae</taxon>
        <taxon>Ooceraea</taxon>
    </lineage>
</organism>
<keyword evidence="2" id="KW-1185">Reference proteome</keyword>
<proteinExistence type="predicted"/>
<dbReference type="PANTHER" id="PTHR47326">
    <property type="entry name" value="TRANSPOSABLE ELEMENT TC3 TRANSPOSASE-LIKE PROTEIN"/>
    <property type="match status" value="1"/>
</dbReference>
<dbReference type="OMA" id="NSHYWSI"/>
<dbReference type="OrthoDB" id="9986793at2759"/>